<dbReference type="Pfam" id="PF18271">
    <property type="entry name" value="GH131_N"/>
    <property type="match status" value="1"/>
</dbReference>
<feature type="domain" description="Glycoside hydrolase 131 catalytic N-terminal" evidence="2">
    <location>
        <begin position="32"/>
        <end position="300"/>
    </location>
</feature>
<reference evidence="3" key="1">
    <citation type="journal article" date="2020" name="Stud. Mycol.">
        <title>101 Dothideomycetes genomes: a test case for predicting lifestyles and emergence of pathogens.</title>
        <authorList>
            <person name="Haridas S."/>
            <person name="Albert R."/>
            <person name="Binder M."/>
            <person name="Bloem J."/>
            <person name="Labutti K."/>
            <person name="Salamov A."/>
            <person name="Andreopoulos B."/>
            <person name="Baker S."/>
            <person name="Barry K."/>
            <person name="Bills G."/>
            <person name="Bluhm B."/>
            <person name="Cannon C."/>
            <person name="Castanera R."/>
            <person name="Culley D."/>
            <person name="Daum C."/>
            <person name="Ezra D."/>
            <person name="Gonzalez J."/>
            <person name="Henrissat B."/>
            <person name="Kuo A."/>
            <person name="Liang C."/>
            <person name="Lipzen A."/>
            <person name="Lutzoni F."/>
            <person name="Magnuson J."/>
            <person name="Mondo S."/>
            <person name="Nolan M."/>
            <person name="Ohm R."/>
            <person name="Pangilinan J."/>
            <person name="Park H.-J."/>
            <person name="Ramirez L."/>
            <person name="Alfaro M."/>
            <person name="Sun H."/>
            <person name="Tritt A."/>
            <person name="Yoshinaga Y."/>
            <person name="Zwiers L.-H."/>
            <person name="Turgeon B."/>
            <person name="Goodwin S."/>
            <person name="Spatafora J."/>
            <person name="Crous P."/>
            <person name="Grigoriev I."/>
        </authorList>
    </citation>
    <scope>NUCLEOTIDE SEQUENCE</scope>
    <source>
        <strain evidence="3">CBS 123094</strain>
    </source>
</reference>
<dbReference type="PANTHER" id="PTHR34612">
    <property type="entry name" value="GH131_N DOMAIN-CONTAINING PROTEIN"/>
    <property type="match status" value="1"/>
</dbReference>
<protein>
    <submittedName>
        <fullName evidence="3">Glycoside hydrolase family 131 protein</fullName>
    </submittedName>
</protein>
<dbReference type="EMBL" id="ML977774">
    <property type="protein sequence ID" value="KAF1992822.1"/>
    <property type="molecule type" value="Genomic_DNA"/>
</dbReference>
<dbReference type="OrthoDB" id="5283326at2759"/>
<keyword evidence="4" id="KW-1185">Reference proteome</keyword>
<evidence type="ECO:0000256" key="1">
    <source>
        <dbReference type="SAM" id="SignalP"/>
    </source>
</evidence>
<gene>
    <name evidence="3" type="ORF">P154DRAFT_594023</name>
</gene>
<feature type="signal peptide" evidence="1">
    <location>
        <begin position="1"/>
        <end position="18"/>
    </location>
</feature>
<evidence type="ECO:0000259" key="2">
    <source>
        <dbReference type="Pfam" id="PF18271"/>
    </source>
</evidence>
<feature type="chain" id="PRO_5025492469" evidence="1">
    <location>
        <begin position="19"/>
        <end position="304"/>
    </location>
</feature>
<evidence type="ECO:0000313" key="3">
    <source>
        <dbReference type="EMBL" id="KAF1992822.1"/>
    </source>
</evidence>
<dbReference type="Proteomes" id="UP000799779">
    <property type="component" value="Unassembled WGS sequence"/>
</dbReference>
<accession>A0A6A5VSM5</accession>
<evidence type="ECO:0000313" key="4">
    <source>
        <dbReference type="Proteomes" id="UP000799779"/>
    </source>
</evidence>
<name>A0A6A5VSM5_9PLEO</name>
<dbReference type="AlphaFoldDB" id="A0A6A5VSM5"/>
<keyword evidence="3" id="KW-0378">Hydrolase</keyword>
<dbReference type="InterPro" id="IPR041524">
    <property type="entry name" value="GH131_N"/>
</dbReference>
<keyword evidence="1" id="KW-0732">Signal</keyword>
<organism evidence="3 4">
    <name type="scientific">Amniculicola lignicola CBS 123094</name>
    <dbReference type="NCBI Taxonomy" id="1392246"/>
    <lineage>
        <taxon>Eukaryota</taxon>
        <taxon>Fungi</taxon>
        <taxon>Dikarya</taxon>
        <taxon>Ascomycota</taxon>
        <taxon>Pezizomycotina</taxon>
        <taxon>Dothideomycetes</taxon>
        <taxon>Pleosporomycetidae</taxon>
        <taxon>Pleosporales</taxon>
        <taxon>Amniculicolaceae</taxon>
        <taxon>Amniculicola</taxon>
    </lineage>
</organism>
<dbReference type="GO" id="GO:0016787">
    <property type="term" value="F:hydrolase activity"/>
    <property type="evidence" value="ECO:0007669"/>
    <property type="project" value="UniProtKB-KW"/>
</dbReference>
<sequence length="304" mass="33093">MYIHPLLPLIPLLIPASATPPPLGLNPIKCPLIFDGRILQNLTLSSFDSAAASPYSPTYVKGQNLTWSQILLLPNPNATTASRFDSSAHRPLEVTVNDASLFRSGAGLQLGFRRAGLLLKGDGNAIGADAADAGVVTFHWSVKQDSVKPLNLSHEYMNVWHEKADYSGNQFAFVGGVVLVVDGGDGVDTEEERNSWKIQDSKNKFIFRTKIEFDQWQNFAVRLDYVASTVQVFYSTGDDFLKAATEILPNDNAGGGQLQLGIAKKPTETETVVWDGYQESMPHGEGQIYGGVFVEDSKDGCISL</sequence>
<proteinExistence type="predicted"/>
<dbReference type="PANTHER" id="PTHR34612:SF4">
    <property type="entry name" value="GLYCOSIDE HYDROLASE 131 CATALYTIC N-TERMINAL DOMAIN-CONTAINING PROTEIN"/>
    <property type="match status" value="1"/>
</dbReference>
<dbReference type="Gene3D" id="2.60.120.1160">
    <property type="match status" value="1"/>
</dbReference>